<proteinExistence type="predicted"/>
<sequence>MPPPVAASLIITITATSRAVWHQVAYSSKVICSSSEGRRRVERGNGTRTKRVWKRLSPHLVWFRLFGAGYRENQLDVFLWSTETNTSDRSFGRGN</sequence>
<evidence type="ECO:0000313" key="1">
    <source>
        <dbReference type="EMBL" id="MBW29744.1"/>
    </source>
</evidence>
<name>A0A2M3ZMG8_9DIPT</name>
<dbReference type="EMBL" id="GGFM01008993">
    <property type="protein sequence ID" value="MBW29744.1"/>
    <property type="molecule type" value="Transcribed_RNA"/>
</dbReference>
<dbReference type="AlphaFoldDB" id="A0A2M3ZMG8"/>
<accession>A0A2M3ZMG8</accession>
<protein>
    <submittedName>
        <fullName evidence="1">Putative secreted peptide</fullName>
    </submittedName>
</protein>
<organism evidence="1">
    <name type="scientific">Anopheles braziliensis</name>
    <dbReference type="NCBI Taxonomy" id="58242"/>
    <lineage>
        <taxon>Eukaryota</taxon>
        <taxon>Metazoa</taxon>
        <taxon>Ecdysozoa</taxon>
        <taxon>Arthropoda</taxon>
        <taxon>Hexapoda</taxon>
        <taxon>Insecta</taxon>
        <taxon>Pterygota</taxon>
        <taxon>Neoptera</taxon>
        <taxon>Endopterygota</taxon>
        <taxon>Diptera</taxon>
        <taxon>Nematocera</taxon>
        <taxon>Culicoidea</taxon>
        <taxon>Culicidae</taxon>
        <taxon>Anophelinae</taxon>
        <taxon>Anopheles</taxon>
    </lineage>
</organism>
<reference evidence="1" key="1">
    <citation type="submission" date="2018-01" db="EMBL/GenBank/DDBJ databases">
        <title>An insight into the sialome of Amazonian anophelines.</title>
        <authorList>
            <person name="Ribeiro J.M."/>
            <person name="Scarpassa V."/>
            <person name="Calvo E."/>
        </authorList>
    </citation>
    <scope>NUCLEOTIDE SEQUENCE</scope>
    <source>
        <tissue evidence="1">Salivary glands</tissue>
    </source>
</reference>